<accession>A0A0C5FZZ9</accession>
<evidence type="ECO:0000313" key="2">
    <source>
        <dbReference type="EMBL" id="AJP05677.1"/>
    </source>
</evidence>
<gene>
    <name evidence="2" type="ORF">TU94_13105</name>
</gene>
<dbReference type="STRING" id="477245.TU94_13105"/>
<feature type="region of interest" description="Disordered" evidence="1">
    <location>
        <begin position="263"/>
        <end position="290"/>
    </location>
</feature>
<feature type="compositionally biased region" description="Basic and acidic residues" evidence="1">
    <location>
        <begin position="263"/>
        <end position="278"/>
    </location>
</feature>
<proteinExistence type="predicted"/>
<dbReference type="AlphaFoldDB" id="A0A0C5FZZ9"/>
<name>A0A0C5FZZ9_9ACTN</name>
<sequence>MRGWWRDLTDLVLPAECGGCGRARTVLCPRCRAALSGAAPRRVRPEPEPPGLPPVHAAARYADEVRAVLLAHKERGALALAGPLGTALAGAVRAGLRTAALREASTGACGGAHRAVLLVPVPSARRAVRARGHDPARRIALAAAGELRRSGTPARMLAALRHRRAVADQSGLDSRQRWENLAGALAVVPGAARLLRGAAAVVLVDDLMTTGASLAEAARAVRASAGGGAGPAGRTALPAGRAVGPGAHMTGMAAVYSWATGEGRGERMGTAPEERTDRAPAGPERAGVDGDGEAIRRVMCAAVVAASPESFEIIRN</sequence>
<dbReference type="PATRIC" id="fig|477245.3.peg.2775"/>
<dbReference type="SUPFAM" id="SSF53271">
    <property type="entry name" value="PRTase-like"/>
    <property type="match status" value="1"/>
</dbReference>
<dbReference type="EMBL" id="CP010849">
    <property type="protein sequence ID" value="AJP05677.1"/>
    <property type="molecule type" value="Genomic_DNA"/>
</dbReference>
<dbReference type="RefSeq" id="WP_044387906.1">
    <property type="nucleotide sequence ID" value="NZ_CP010849.1"/>
</dbReference>
<dbReference type="OrthoDB" id="5244859at2"/>
<dbReference type="PANTHER" id="PTHR47505">
    <property type="entry name" value="DNA UTILIZATION PROTEIN YHGH"/>
    <property type="match status" value="1"/>
</dbReference>
<dbReference type="Gene3D" id="3.40.50.2020">
    <property type="match status" value="1"/>
</dbReference>
<evidence type="ECO:0008006" key="4">
    <source>
        <dbReference type="Google" id="ProtNLM"/>
    </source>
</evidence>
<dbReference type="PANTHER" id="PTHR47505:SF1">
    <property type="entry name" value="DNA UTILIZATION PROTEIN YHGH"/>
    <property type="match status" value="1"/>
</dbReference>
<keyword evidence="3" id="KW-1185">Reference proteome</keyword>
<dbReference type="HOGENOM" id="CLU_054549_3_0_11"/>
<organism evidence="2 3">
    <name type="scientific">Streptomyces cyaneogriseus subsp. noncyanogenus</name>
    <dbReference type="NCBI Taxonomy" id="477245"/>
    <lineage>
        <taxon>Bacteria</taxon>
        <taxon>Bacillati</taxon>
        <taxon>Actinomycetota</taxon>
        <taxon>Actinomycetes</taxon>
        <taxon>Kitasatosporales</taxon>
        <taxon>Streptomycetaceae</taxon>
        <taxon>Streptomyces</taxon>
    </lineage>
</organism>
<protein>
    <recommendedName>
        <fullName evidence="4">Phosphoribosyltransferase</fullName>
    </recommendedName>
</protein>
<reference evidence="2 3" key="1">
    <citation type="submission" date="2015-02" db="EMBL/GenBank/DDBJ databases">
        <title>Genome sequence of thermotolerant Streptomyces cyaneogriseus subsp. Noncyanogenus NMWT1, the producer of nematocidal antibiotics nemadectin.</title>
        <authorList>
            <person name="Wang H."/>
            <person name="Li C."/>
            <person name="Xiang W."/>
            <person name="Wang X."/>
        </authorList>
    </citation>
    <scope>NUCLEOTIDE SEQUENCE [LARGE SCALE GENOMIC DNA]</scope>
    <source>
        <strain evidence="2 3">NMWT 1</strain>
    </source>
</reference>
<dbReference type="InterPro" id="IPR051910">
    <property type="entry name" value="ComF/GntX_DNA_util-trans"/>
</dbReference>
<dbReference type="Proteomes" id="UP000032234">
    <property type="component" value="Chromosome"/>
</dbReference>
<dbReference type="KEGG" id="scw:TU94_13105"/>
<evidence type="ECO:0000313" key="3">
    <source>
        <dbReference type="Proteomes" id="UP000032234"/>
    </source>
</evidence>
<evidence type="ECO:0000256" key="1">
    <source>
        <dbReference type="SAM" id="MobiDB-lite"/>
    </source>
</evidence>
<dbReference type="InterPro" id="IPR029057">
    <property type="entry name" value="PRTase-like"/>
</dbReference>